<sequence>MAWTACLYFVVTFFFTLSVWSQEPPTGVKANKFIIKTQIDKSGKAIATTEIEFIVESEVGRTALTNYRVHFSGSKDNFRLLETYSDTMGQKSKVSPGSITVSEHQTLQEGLSDLKQVVIPISGVGIGSRVVISYQITTPAAISGHLSEVLALANDSLAKEEFYLYESDLPIKFISQGVTPYFSEKTYIQKNSKGEPEKYFLEFRPTEIGYATIGKNNETGIIYISTSPDWNSIREYFSSQYQKVWNDRLPQPLQDIVKKIAPLTTPQEQIEVASLELSKIIAYSGNWKSNEGKFIPQKFSSLIKSKMGDCKDYSSALVAILRQVGFEAFPALTFRSRQYLGMEYLEKLKEVPNIASFNHAIVWAKDKNNKVWWVDPTNPLVIAGTIASDILGNFSLILDGASQDVVFLPAENLMPNDTSIEYVIKLNPDNSVESNGKILLNEVSYNSIGLIEKAHGLDFVKNVINYIISPGAKLDMSLKKEAIEKVPRYDFQFVSKSLIYEETKKYKKFYLPHPALVQLHSIEANRASYVGEIGTFKVVTKIEKAQAVETYSEDCYTRTPWFEVDRVVENKEDYILVTDTIKTKQRTISKKQASDADFNEKLNSVHDCTRNMLITLSLDPSLKTEEQLKKEKDLGPDVYSMTEQDAKRIRELSKGAEYSFVGPKKLLKYYSLKLKQEPNNPEYLVRKAQAITDLGYLSGRKYDQAFLEDSISLIDKAYDLKQKKYDKLIYQNRISTHIKQKKYKLAGQDLKVMSESEKEDRFLVYSLSADLAYAQEAYELAEQWLRASEKIAKTQEEKESFYRSMSHVLTGQNKIAEAIKFSEELLKTDPNNAWKYHNVAILYNMQKDYDKVIEYEKKALAITEFGMAKRTLSEAYLAKAFALKPAPPLIDPRLPTSVGVQKIAMAAPVKFDKQSYETLLLESINADSENKECLIELITFYSTEMLQGTDWKTPSQKANIYLEQLRKVDAQHPLLGTLSSVLQMYTKVVEQRLPSKSN</sequence>
<dbReference type="Gene3D" id="1.25.40.10">
    <property type="entry name" value="Tetratricopeptide repeat domain"/>
    <property type="match status" value="1"/>
</dbReference>
<keyword evidence="4" id="KW-1185">Reference proteome</keyword>
<feature type="repeat" description="TPR" evidence="1">
    <location>
        <begin position="799"/>
        <end position="832"/>
    </location>
</feature>
<dbReference type="SUPFAM" id="SSF54001">
    <property type="entry name" value="Cysteine proteinases"/>
    <property type="match status" value="1"/>
</dbReference>
<dbReference type="OrthoDB" id="98874at2"/>
<proteinExistence type="predicted"/>
<evidence type="ECO:0000256" key="1">
    <source>
        <dbReference type="PROSITE-ProRule" id="PRU00339"/>
    </source>
</evidence>
<protein>
    <recommendedName>
        <fullName evidence="2">Transglutaminase-like domain-containing protein</fullName>
    </recommendedName>
</protein>
<dbReference type="InterPro" id="IPR019734">
    <property type="entry name" value="TPR_rpt"/>
</dbReference>
<dbReference type="PATRIC" id="fig|1184267.3.peg.2154"/>
<dbReference type="PROSITE" id="PS50005">
    <property type="entry name" value="TPR"/>
    <property type="match status" value="1"/>
</dbReference>
<dbReference type="InterPro" id="IPR011990">
    <property type="entry name" value="TPR-like_helical_dom_sf"/>
</dbReference>
<dbReference type="EMBL" id="CP003537">
    <property type="protein sequence ID" value="AGH96345.1"/>
    <property type="molecule type" value="Genomic_DNA"/>
</dbReference>
<dbReference type="eggNOG" id="COG1305">
    <property type="taxonomic scope" value="Bacteria"/>
</dbReference>
<dbReference type="InterPro" id="IPR002931">
    <property type="entry name" value="Transglutaminase-like"/>
</dbReference>
<gene>
    <name evidence="3" type="ORF">A11Q_2129</name>
</gene>
<dbReference type="Pfam" id="PF01841">
    <property type="entry name" value="Transglut_core"/>
    <property type="match status" value="1"/>
</dbReference>
<dbReference type="Gene3D" id="3.10.620.30">
    <property type="match status" value="1"/>
</dbReference>
<evidence type="ECO:0000313" key="3">
    <source>
        <dbReference type="EMBL" id="AGH96345.1"/>
    </source>
</evidence>
<dbReference type="Gene3D" id="2.60.40.3140">
    <property type="match status" value="1"/>
</dbReference>
<evidence type="ECO:0000313" key="4">
    <source>
        <dbReference type="Proteomes" id="UP000012040"/>
    </source>
</evidence>
<dbReference type="RefSeq" id="WP_015470835.1">
    <property type="nucleotide sequence ID" value="NC_020813.1"/>
</dbReference>
<feature type="domain" description="Transglutaminase-like" evidence="2">
    <location>
        <begin position="257"/>
        <end position="353"/>
    </location>
</feature>
<dbReference type="Proteomes" id="UP000012040">
    <property type="component" value="Chromosome"/>
</dbReference>
<accession>M4VCY2</accession>
<dbReference type="STRING" id="1184267.A11Q_2129"/>
<dbReference type="HOGENOM" id="CLU_300102_0_0_7"/>
<organism evidence="3 4">
    <name type="scientific">Pseudobdellovibrio exovorus JSS</name>
    <dbReference type="NCBI Taxonomy" id="1184267"/>
    <lineage>
        <taxon>Bacteria</taxon>
        <taxon>Pseudomonadati</taxon>
        <taxon>Bdellovibrionota</taxon>
        <taxon>Bdellovibrionia</taxon>
        <taxon>Bdellovibrionales</taxon>
        <taxon>Pseudobdellovibrionaceae</taxon>
        <taxon>Pseudobdellovibrio</taxon>
    </lineage>
</organism>
<reference evidence="3 4" key="1">
    <citation type="journal article" date="2013" name="ISME J.">
        <title>By their genes ye shall know them: genomic signatures of predatory bacteria.</title>
        <authorList>
            <person name="Pasternak Z."/>
            <person name="Pietrokovski S."/>
            <person name="Rotem O."/>
            <person name="Gophna U."/>
            <person name="Lurie-Weinberger M.N."/>
            <person name="Jurkevitch E."/>
        </authorList>
    </citation>
    <scope>NUCLEOTIDE SEQUENCE [LARGE SCALE GENOMIC DNA]</scope>
    <source>
        <strain evidence="3 4">JSS</strain>
    </source>
</reference>
<name>M4VCY2_9BACT</name>
<evidence type="ECO:0000259" key="2">
    <source>
        <dbReference type="Pfam" id="PF01841"/>
    </source>
</evidence>
<dbReference type="SUPFAM" id="SSF48452">
    <property type="entry name" value="TPR-like"/>
    <property type="match status" value="1"/>
</dbReference>
<dbReference type="InterPro" id="IPR038765">
    <property type="entry name" value="Papain-like_cys_pep_sf"/>
</dbReference>
<dbReference type="eggNOG" id="COG0457">
    <property type="taxonomic scope" value="Bacteria"/>
</dbReference>
<dbReference type="SUPFAM" id="SSF48439">
    <property type="entry name" value="Protein prenylyltransferase"/>
    <property type="match status" value="1"/>
</dbReference>
<dbReference type="KEGG" id="bex:A11Q_2129"/>
<keyword evidence="1" id="KW-0802">TPR repeat</keyword>
<dbReference type="AlphaFoldDB" id="M4VCY2"/>